<organism evidence="1">
    <name type="scientific">Solanum chacoense</name>
    <name type="common">Chaco potato</name>
    <dbReference type="NCBI Taxonomy" id="4108"/>
    <lineage>
        <taxon>Eukaryota</taxon>
        <taxon>Viridiplantae</taxon>
        <taxon>Streptophyta</taxon>
        <taxon>Embryophyta</taxon>
        <taxon>Tracheophyta</taxon>
        <taxon>Spermatophyta</taxon>
        <taxon>Magnoliopsida</taxon>
        <taxon>eudicotyledons</taxon>
        <taxon>Gunneridae</taxon>
        <taxon>Pentapetalae</taxon>
        <taxon>asterids</taxon>
        <taxon>lamiids</taxon>
        <taxon>Solanales</taxon>
        <taxon>Solanaceae</taxon>
        <taxon>Solanoideae</taxon>
        <taxon>Solaneae</taxon>
        <taxon>Solanum</taxon>
    </lineage>
</organism>
<evidence type="ECO:0000313" key="1">
    <source>
        <dbReference type="EMBL" id="JAP06543.1"/>
    </source>
</evidence>
<feature type="non-terminal residue" evidence="1">
    <location>
        <position position="1"/>
    </location>
</feature>
<name>A0A0V0GER6_SOLCH</name>
<protein>
    <submittedName>
        <fullName evidence="1">Putative ovule protein</fullName>
    </submittedName>
</protein>
<proteinExistence type="predicted"/>
<accession>A0A0V0GER6</accession>
<dbReference type="EMBL" id="GEDG01040959">
    <property type="protein sequence ID" value="JAP06543.1"/>
    <property type="molecule type" value="Transcribed_RNA"/>
</dbReference>
<reference evidence="1" key="1">
    <citation type="submission" date="2015-12" db="EMBL/GenBank/DDBJ databases">
        <title>Gene expression during late stages of embryo sac development: a critical building block for successful pollen-pistil interactions.</title>
        <authorList>
            <person name="Liu Y."/>
            <person name="Joly V."/>
            <person name="Sabar M."/>
            <person name="Matton D.P."/>
        </authorList>
    </citation>
    <scope>NUCLEOTIDE SEQUENCE</scope>
</reference>
<sequence>YKKLPHSNSLVFLSLSHDLPLLFYSHGHDLTFLFSRCHFFPHLTSHSLNTTHLLLFPLLECQHALPCSS</sequence>
<dbReference type="AlphaFoldDB" id="A0A0V0GER6"/>